<evidence type="ECO:0000256" key="3">
    <source>
        <dbReference type="ARBA" id="ARBA00022703"/>
    </source>
</evidence>
<evidence type="ECO:0000256" key="8">
    <source>
        <dbReference type="PROSITE-ProRule" id="PRU00206"/>
    </source>
</evidence>
<name>A0A8B6EEN7_MYTGA</name>
<dbReference type="InterPro" id="IPR011029">
    <property type="entry name" value="DEATH-like_dom_sf"/>
</dbReference>
<feature type="repeat" description="TNFR-Cys" evidence="8">
    <location>
        <begin position="91"/>
        <end position="133"/>
    </location>
</feature>
<dbReference type="Gene3D" id="1.10.533.10">
    <property type="entry name" value="Death Domain, Fas"/>
    <property type="match status" value="1"/>
</dbReference>
<dbReference type="InterPro" id="IPR052459">
    <property type="entry name" value="TNFRSF_decoy_receptor"/>
</dbReference>
<feature type="repeat" description="TNFR-Cys" evidence="8">
    <location>
        <begin position="134"/>
        <end position="175"/>
    </location>
</feature>
<keyword evidence="9" id="KW-0812">Transmembrane</keyword>
<keyword evidence="3" id="KW-0053">Apoptosis</keyword>
<dbReference type="PROSITE" id="PS50017">
    <property type="entry name" value="DEATH_DOMAIN"/>
    <property type="match status" value="1"/>
</dbReference>
<dbReference type="SUPFAM" id="SSF47986">
    <property type="entry name" value="DEATH domain"/>
    <property type="match status" value="1"/>
</dbReference>
<evidence type="ECO:0000313" key="13">
    <source>
        <dbReference type="EMBL" id="VDI32976.1"/>
    </source>
</evidence>
<dbReference type="OrthoDB" id="6112011at2759"/>
<keyword evidence="6 8" id="KW-1015">Disulfide bond</keyword>
<dbReference type="InterPro" id="IPR000488">
    <property type="entry name" value="Death_dom"/>
</dbReference>
<feature type="disulfide bond" evidence="8">
    <location>
        <begin position="199"/>
        <end position="217"/>
    </location>
</feature>
<dbReference type="GO" id="GO:0006915">
    <property type="term" value="P:apoptotic process"/>
    <property type="evidence" value="ECO:0007669"/>
    <property type="project" value="UniProtKB-KW"/>
</dbReference>
<dbReference type="PANTHER" id="PTHR23097">
    <property type="entry name" value="TUMOR NECROSIS FACTOR RECEPTOR SUPERFAMILY MEMBER"/>
    <property type="match status" value="1"/>
</dbReference>
<dbReference type="GO" id="GO:0005576">
    <property type="term" value="C:extracellular region"/>
    <property type="evidence" value="ECO:0007669"/>
    <property type="project" value="UniProtKB-SubCell"/>
</dbReference>
<evidence type="ECO:0000259" key="12">
    <source>
        <dbReference type="PROSITE" id="PS50050"/>
    </source>
</evidence>
<protein>
    <submittedName>
        <fullName evidence="13">Nerve growth factor receptor (TNFR superfamily member 16)</fullName>
    </submittedName>
</protein>
<dbReference type="Pfam" id="PF00531">
    <property type="entry name" value="Death"/>
    <property type="match status" value="1"/>
</dbReference>
<feature type="chain" id="PRO_5032600245" evidence="10">
    <location>
        <begin position="21"/>
        <end position="435"/>
    </location>
</feature>
<sequence>MKMLYILTLFFCLTGRMINCLPHVEISNTILTKAYIQSNTAHREKRSLPGINFGPHSTYLALNGLTCYVCRPGFYKRADCTVNETTATCEPCPKREYNGNYNIAMRCEACRNYCVDPNAIIANQCNSTADITCRCKDGFYNHSKGSGEWICVPLSDCPPGTEVYLQGTAISDTQCLPCRPGTYSTTTSLEDKCLSCSRCTSDQTIQQECDGTRNTVCAAKGQSQSWQIYVPILIVAVMIGIVVLVLLLLHRYGYLSTVQEKCCRFNEKSCTEMNDLEIESQSSNSNNNQQTVQIPSNLPAARQAHISDEACSSTETDRMWSPVFRRISVIINLGEWKSVMRTLFSKYYETQVAERKIEEICHDYPNNVTEQIYQCLLKWLKRAGDEAFLNDVSSALEKDNMLSLADELENEYPMLLLKIRNEKNNSQVRNISSSC</sequence>
<feature type="disulfide bond" evidence="8">
    <location>
        <begin position="178"/>
        <end position="193"/>
    </location>
</feature>
<evidence type="ECO:0000256" key="6">
    <source>
        <dbReference type="ARBA" id="ARBA00023157"/>
    </source>
</evidence>
<feature type="domain" description="TNFR-Cys" evidence="12">
    <location>
        <begin position="177"/>
        <end position="217"/>
    </location>
</feature>
<evidence type="ECO:0000256" key="1">
    <source>
        <dbReference type="ARBA" id="ARBA00004613"/>
    </source>
</evidence>
<evidence type="ECO:0000256" key="5">
    <source>
        <dbReference type="ARBA" id="ARBA00022737"/>
    </source>
</evidence>
<dbReference type="Proteomes" id="UP000596742">
    <property type="component" value="Unassembled WGS sequence"/>
</dbReference>
<dbReference type="EMBL" id="UYJE01004979">
    <property type="protein sequence ID" value="VDI32976.1"/>
    <property type="molecule type" value="Genomic_DNA"/>
</dbReference>
<keyword evidence="7" id="KW-0325">Glycoprotein</keyword>
<feature type="disulfide bond" evidence="8">
    <location>
        <begin position="196"/>
        <end position="209"/>
    </location>
</feature>
<keyword evidence="14" id="KW-1185">Reference proteome</keyword>
<dbReference type="PANTHER" id="PTHR23097:SF181">
    <property type="entry name" value="CASPASE-8-LIKE"/>
    <property type="match status" value="1"/>
</dbReference>
<evidence type="ECO:0000259" key="11">
    <source>
        <dbReference type="PROSITE" id="PS50017"/>
    </source>
</evidence>
<dbReference type="SMART" id="SM00208">
    <property type="entry name" value="TNFR"/>
    <property type="match status" value="4"/>
</dbReference>
<comment type="caution">
    <text evidence="13">The sequence shown here is derived from an EMBL/GenBank/DDBJ whole genome shotgun (WGS) entry which is preliminary data.</text>
</comment>
<organism evidence="13 14">
    <name type="scientific">Mytilus galloprovincialis</name>
    <name type="common">Mediterranean mussel</name>
    <dbReference type="NCBI Taxonomy" id="29158"/>
    <lineage>
        <taxon>Eukaryota</taxon>
        <taxon>Metazoa</taxon>
        <taxon>Spiralia</taxon>
        <taxon>Lophotrochozoa</taxon>
        <taxon>Mollusca</taxon>
        <taxon>Bivalvia</taxon>
        <taxon>Autobranchia</taxon>
        <taxon>Pteriomorphia</taxon>
        <taxon>Mytilida</taxon>
        <taxon>Mytiloidea</taxon>
        <taxon>Mytilidae</taxon>
        <taxon>Mytilinae</taxon>
        <taxon>Mytilus</taxon>
    </lineage>
</organism>
<keyword evidence="4 10" id="KW-0732">Signal</keyword>
<dbReference type="Gene3D" id="2.10.50.10">
    <property type="entry name" value="Tumor Necrosis Factor Receptor, subunit A, domain 2"/>
    <property type="match status" value="2"/>
</dbReference>
<reference evidence="13" key="1">
    <citation type="submission" date="2018-11" db="EMBL/GenBank/DDBJ databases">
        <authorList>
            <person name="Alioto T."/>
            <person name="Alioto T."/>
        </authorList>
    </citation>
    <scope>NUCLEOTIDE SEQUENCE</scope>
</reference>
<evidence type="ECO:0000256" key="4">
    <source>
        <dbReference type="ARBA" id="ARBA00022729"/>
    </source>
</evidence>
<dbReference type="GO" id="GO:0007165">
    <property type="term" value="P:signal transduction"/>
    <property type="evidence" value="ECO:0007669"/>
    <property type="project" value="InterPro"/>
</dbReference>
<dbReference type="SUPFAM" id="SSF57586">
    <property type="entry name" value="TNF receptor-like"/>
    <property type="match status" value="2"/>
</dbReference>
<dbReference type="PROSITE" id="PS50050">
    <property type="entry name" value="TNFR_NGFR_2"/>
    <property type="match status" value="3"/>
</dbReference>
<feature type="disulfide bond" evidence="8">
    <location>
        <begin position="157"/>
        <end position="175"/>
    </location>
</feature>
<comment type="subcellular location">
    <subcellularLocation>
        <location evidence="1">Secreted</location>
    </subcellularLocation>
</comment>
<feature type="domain" description="TNFR-Cys" evidence="12">
    <location>
        <begin position="134"/>
        <end position="175"/>
    </location>
</feature>
<feature type="domain" description="Death" evidence="11">
    <location>
        <begin position="349"/>
        <end position="412"/>
    </location>
</feature>
<comment type="caution">
    <text evidence="8">Lacks conserved residue(s) required for the propagation of feature annotation.</text>
</comment>
<evidence type="ECO:0000256" key="2">
    <source>
        <dbReference type="ARBA" id="ARBA00022525"/>
    </source>
</evidence>
<feature type="repeat" description="TNFR-Cys" evidence="8">
    <location>
        <begin position="177"/>
        <end position="217"/>
    </location>
</feature>
<keyword evidence="9" id="KW-1133">Transmembrane helix</keyword>
<feature type="domain" description="TNFR-Cys" evidence="12">
    <location>
        <begin position="91"/>
        <end position="133"/>
    </location>
</feature>
<proteinExistence type="predicted"/>
<dbReference type="AlphaFoldDB" id="A0A8B6EEN7"/>
<evidence type="ECO:0000256" key="7">
    <source>
        <dbReference type="ARBA" id="ARBA00023180"/>
    </source>
</evidence>
<feature type="signal peptide" evidence="10">
    <location>
        <begin position="1"/>
        <end position="20"/>
    </location>
</feature>
<feature type="disulfide bond" evidence="8">
    <location>
        <begin position="92"/>
        <end position="107"/>
    </location>
</feature>
<evidence type="ECO:0000313" key="14">
    <source>
        <dbReference type="Proteomes" id="UP000596742"/>
    </source>
</evidence>
<keyword evidence="2" id="KW-0964">Secreted</keyword>
<gene>
    <name evidence="13" type="ORF">MGAL_10B061880</name>
</gene>
<accession>A0A8B6EEN7</accession>
<keyword evidence="5" id="KW-0677">Repeat</keyword>
<dbReference type="PROSITE" id="PS00652">
    <property type="entry name" value="TNFR_NGFR_1"/>
    <property type="match status" value="2"/>
</dbReference>
<dbReference type="Pfam" id="PF00020">
    <property type="entry name" value="TNFR_c6"/>
    <property type="match status" value="2"/>
</dbReference>
<keyword evidence="13" id="KW-0675">Receptor</keyword>
<evidence type="ECO:0000256" key="10">
    <source>
        <dbReference type="SAM" id="SignalP"/>
    </source>
</evidence>
<feature type="transmembrane region" description="Helical" evidence="9">
    <location>
        <begin position="226"/>
        <end position="249"/>
    </location>
</feature>
<dbReference type="InterPro" id="IPR001368">
    <property type="entry name" value="TNFR/NGFR_Cys_rich_reg"/>
</dbReference>
<evidence type="ECO:0000256" key="9">
    <source>
        <dbReference type="SAM" id="Phobius"/>
    </source>
</evidence>
<keyword evidence="9" id="KW-0472">Membrane</keyword>